<keyword evidence="4" id="KW-1185">Reference proteome</keyword>
<dbReference type="InterPro" id="IPR006508">
    <property type="entry name" value="PsdUridine_synth_RluA-like"/>
</dbReference>
<dbReference type="PANTHER" id="PTHR21600">
    <property type="entry name" value="MITOCHONDRIAL RNA PSEUDOURIDINE SYNTHASE"/>
    <property type="match status" value="1"/>
</dbReference>
<dbReference type="InterPro" id="IPR020103">
    <property type="entry name" value="PsdUridine_synth_cat_dom_sf"/>
</dbReference>
<dbReference type="Proteomes" id="UP001156836">
    <property type="component" value="Unassembled WGS sequence"/>
</dbReference>
<feature type="domain" description="Pseudouridine synthase RsuA/RluA-like" evidence="2">
    <location>
        <begin position="32"/>
        <end position="174"/>
    </location>
</feature>
<dbReference type="InterPro" id="IPR006145">
    <property type="entry name" value="PsdUridine_synth_RsuA/RluA"/>
</dbReference>
<name>A0ABQ6BRD9_9NEIS</name>
<comment type="similarity">
    <text evidence="1">Belongs to the pseudouridine synthase RluA family.</text>
</comment>
<evidence type="ECO:0000313" key="3">
    <source>
        <dbReference type="EMBL" id="GLS04039.1"/>
    </source>
</evidence>
<dbReference type="Pfam" id="PF00849">
    <property type="entry name" value="PseudoU_synth_2"/>
    <property type="match status" value="1"/>
</dbReference>
<dbReference type="Gene3D" id="3.30.2350.10">
    <property type="entry name" value="Pseudouridine synthase"/>
    <property type="match status" value="1"/>
</dbReference>
<dbReference type="PROSITE" id="PS01129">
    <property type="entry name" value="PSI_RLU"/>
    <property type="match status" value="1"/>
</dbReference>
<dbReference type="EMBL" id="BSOZ01000012">
    <property type="protein sequence ID" value="GLS04039.1"/>
    <property type="molecule type" value="Genomic_DNA"/>
</dbReference>
<dbReference type="PANTHER" id="PTHR21600:SF87">
    <property type="entry name" value="RNA PSEUDOURIDYLATE SYNTHASE DOMAIN-CONTAINING PROTEIN 1"/>
    <property type="match status" value="1"/>
</dbReference>
<accession>A0ABQ6BRD9</accession>
<dbReference type="CDD" id="cd02869">
    <property type="entry name" value="PseudoU_synth_RluA_like"/>
    <property type="match status" value="1"/>
</dbReference>
<reference evidence="4" key="1">
    <citation type="journal article" date="2019" name="Int. J. Syst. Evol. Microbiol.">
        <title>The Global Catalogue of Microorganisms (GCM) 10K type strain sequencing project: providing services to taxonomists for standard genome sequencing and annotation.</title>
        <authorList>
            <consortium name="The Broad Institute Genomics Platform"/>
            <consortium name="The Broad Institute Genome Sequencing Center for Infectious Disease"/>
            <person name="Wu L."/>
            <person name="Ma J."/>
        </authorList>
    </citation>
    <scope>NUCLEOTIDE SEQUENCE [LARGE SCALE GENOMIC DNA]</scope>
    <source>
        <strain evidence="4">NBRC 104970</strain>
    </source>
</reference>
<gene>
    <name evidence="3" type="ORF">GCM10007860_11850</name>
</gene>
<dbReference type="RefSeq" id="WP_018748397.1">
    <property type="nucleotide sequence ID" value="NZ_BSOZ01000012.1"/>
</dbReference>
<sequence>MSEPSSSTAAAPSLRLSVTDPWQAQAIADHGDFLVAYKPPGMSFHREGDAPGLLDILRQAGHRDLHAVHRLDRITSGLVLVARGAEAARELGEAFEARRVTKCYLALSDRKPSKKQGLISGGMAPGRNGTWRLTRELTLRAVTRFQSVALEEGLRLFVLYPQTGRTHQLRVAMKSISAPILGDTRYGGSASDRGYLHAYALRFDWRGQPVSLVMAPNAGLSFQLPGIAAHLAQLTAAGGTGLPAASP</sequence>
<proteinExistence type="inferred from homology"/>
<evidence type="ECO:0000259" key="2">
    <source>
        <dbReference type="Pfam" id="PF00849"/>
    </source>
</evidence>
<dbReference type="NCBIfam" id="TIGR01621">
    <property type="entry name" value="RluA-like"/>
    <property type="match status" value="1"/>
</dbReference>
<dbReference type="InterPro" id="IPR050188">
    <property type="entry name" value="RluA_PseudoU_synthase"/>
</dbReference>
<dbReference type="InterPro" id="IPR006224">
    <property type="entry name" value="PsdUridine_synth_RluA-like_CS"/>
</dbReference>
<comment type="caution">
    <text evidence="3">The sequence shown here is derived from an EMBL/GenBank/DDBJ whole genome shotgun (WGS) entry which is preliminary data.</text>
</comment>
<evidence type="ECO:0000256" key="1">
    <source>
        <dbReference type="ARBA" id="ARBA00010876"/>
    </source>
</evidence>
<organism evidence="3 4">
    <name type="scientific">Chitiniphilus shinanonensis</name>
    <dbReference type="NCBI Taxonomy" id="553088"/>
    <lineage>
        <taxon>Bacteria</taxon>
        <taxon>Pseudomonadati</taxon>
        <taxon>Pseudomonadota</taxon>
        <taxon>Betaproteobacteria</taxon>
        <taxon>Neisseriales</taxon>
        <taxon>Chitinibacteraceae</taxon>
        <taxon>Chitiniphilus</taxon>
    </lineage>
</organism>
<protein>
    <submittedName>
        <fullName evidence="3">RNA pseudouridine synthase</fullName>
    </submittedName>
</protein>
<dbReference type="SUPFAM" id="SSF55120">
    <property type="entry name" value="Pseudouridine synthase"/>
    <property type="match status" value="1"/>
</dbReference>
<evidence type="ECO:0000313" key="4">
    <source>
        <dbReference type="Proteomes" id="UP001156836"/>
    </source>
</evidence>